<protein>
    <submittedName>
        <fullName evidence="1">Uncharacterized protein</fullName>
    </submittedName>
</protein>
<gene>
    <name evidence="1" type="ORF">BLA29_010748</name>
</gene>
<proteinExistence type="predicted"/>
<organism evidence="1 2">
    <name type="scientific">Euroglyphus maynei</name>
    <name type="common">Mayne's house dust mite</name>
    <dbReference type="NCBI Taxonomy" id="6958"/>
    <lineage>
        <taxon>Eukaryota</taxon>
        <taxon>Metazoa</taxon>
        <taxon>Ecdysozoa</taxon>
        <taxon>Arthropoda</taxon>
        <taxon>Chelicerata</taxon>
        <taxon>Arachnida</taxon>
        <taxon>Acari</taxon>
        <taxon>Acariformes</taxon>
        <taxon>Sarcoptiformes</taxon>
        <taxon>Astigmata</taxon>
        <taxon>Psoroptidia</taxon>
        <taxon>Analgoidea</taxon>
        <taxon>Pyroglyphidae</taxon>
        <taxon>Pyroglyphinae</taxon>
        <taxon>Euroglyphus</taxon>
    </lineage>
</organism>
<comment type="caution">
    <text evidence="1">The sequence shown here is derived from an EMBL/GenBank/DDBJ whole genome shotgun (WGS) entry which is preliminary data.</text>
</comment>
<name>A0A1Y3BUF1_EURMA</name>
<dbReference type="Proteomes" id="UP000194236">
    <property type="component" value="Unassembled WGS sequence"/>
</dbReference>
<dbReference type="EMBL" id="MUJZ01002847">
    <property type="protein sequence ID" value="OTF83624.1"/>
    <property type="molecule type" value="Genomic_DNA"/>
</dbReference>
<evidence type="ECO:0000313" key="1">
    <source>
        <dbReference type="EMBL" id="OTF83624.1"/>
    </source>
</evidence>
<keyword evidence="2" id="KW-1185">Reference proteome</keyword>
<reference evidence="1 2" key="1">
    <citation type="submission" date="2017-03" db="EMBL/GenBank/DDBJ databases">
        <title>Genome Survey of Euroglyphus maynei.</title>
        <authorList>
            <person name="Arlian L.G."/>
            <person name="Morgan M.S."/>
            <person name="Rider S.D."/>
        </authorList>
    </citation>
    <scope>NUCLEOTIDE SEQUENCE [LARGE SCALE GENOMIC DNA]</scope>
    <source>
        <strain evidence="1">Arlian Lab</strain>
        <tissue evidence="1">Whole body</tissue>
    </source>
</reference>
<dbReference type="AlphaFoldDB" id="A0A1Y3BUF1"/>
<sequence>MDCNQNGYLLESCDDNDGKGGGKIIGFFYGKYHQIRTPPSSGYLSKRLKRIHLKPFNPFIEQDELNEFCILNHKNRVIIQQYDQQQQSNNNGDDISMIWIGYDHDDGDDQGKTKRFITFNKNGILVICGKVSILSTMNEESSTTLDHYDGTFYH</sequence>
<evidence type="ECO:0000313" key="2">
    <source>
        <dbReference type="Proteomes" id="UP000194236"/>
    </source>
</evidence>
<dbReference type="OrthoDB" id="10551411at2759"/>
<accession>A0A1Y3BUF1</accession>